<accession>A0A972K335</accession>
<organism evidence="1 2">
    <name type="scientific">Paenibacillus foliorum</name>
    <dbReference type="NCBI Taxonomy" id="2654974"/>
    <lineage>
        <taxon>Bacteria</taxon>
        <taxon>Bacillati</taxon>
        <taxon>Bacillota</taxon>
        <taxon>Bacilli</taxon>
        <taxon>Bacillales</taxon>
        <taxon>Paenibacillaceae</taxon>
        <taxon>Paenibacillus</taxon>
    </lineage>
</organism>
<dbReference type="AlphaFoldDB" id="A0A972K335"/>
<dbReference type="EMBL" id="WHOD01000100">
    <property type="protein sequence ID" value="NOU96565.1"/>
    <property type="molecule type" value="Genomic_DNA"/>
</dbReference>
<evidence type="ECO:0000313" key="1">
    <source>
        <dbReference type="EMBL" id="NOU96565.1"/>
    </source>
</evidence>
<dbReference type="InterPro" id="IPR005321">
    <property type="entry name" value="Peptidase_S58_DmpA"/>
</dbReference>
<dbReference type="RefSeq" id="WP_171654804.1">
    <property type="nucleotide sequence ID" value="NZ_WHOD01000100.1"/>
</dbReference>
<comment type="caution">
    <text evidence="1">The sequence shown here is derived from an EMBL/GenBank/DDBJ whole genome shotgun (WGS) entry which is preliminary data.</text>
</comment>
<name>A0A972K335_9BACL</name>
<evidence type="ECO:0000313" key="2">
    <source>
        <dbReference type="Proteomes" id="UP000641588"/>
    </source>
</evidence>
<reference evidence="1" key="1">
    <citation type="submission" date="2019-10" db="EMBL/GenBank/DDBJ databases">
        <title>Description of Paenibacillus glebae sp. nov.</title>
        <authorList>
            <person name="Carlier A."/>
            <person name="Qi S."/>
        </authorList>
    </citation>
    <scope>NUCLEOTIDE SEQUENCE</scope>
    <source>
        <strain evidence="1">LMG 31456</strain>
    </source>
</reference>
<sequence length="60" mass="6981">MEPRQLKRIAKRAGVGLAHRFDCPSRKRRDIAITFSNSNRIAHTPKTDFLQLKSFVKTDR</sequence>
<dbReference type="Pfam" id="PF03576">
    <property type="entry name" value="Peptidase_S58"/>
    <property type="match status" value="1"/>
</dbReference>
<protein>
    <submittedName>
        <fullName evidence="1">Uncharacterized protein</fullName>
    </submittedName>
</protein>
<proteinExistence type="predicted"/>
<keyword evidence="2" id="KW-1185">Reference proteome</keyword>
<dbReference type="Proteomes" id="UP000641588">
    <property type="component" value="Unassembled WGS sequence"/>
</dbReference>
<gene>
    <name evidence="1" type="ORF">GC093_25580</name>
</gene>